<keyword evidence="3 6" id="KW-0812">Transmembrane</keyword>
<keyword evidence="9" id="KW-1185">Reference proteome</keyword>
<sequence length="319" mass="34143">MSPMSVASGNLVLLVLLLVGVYVYLRASNSVRARVAERARERAAWVPNAAAGTDEVTAKSLRGHMGRASRVLALVGEHLPLFDAKQRAKLSLVCRRAGFYGPRAVSALVGVKFTSGIGAGVCAVLFGSKLPLLGQFLVLRAVLMLAAFIVGMILPEYALAFRARRRQRQIAAVLPDALDLLVICTNAGHSLAVGIQRVSREIRMISVPLAVELEMTASELHLSGDASVALRNLGERVDLPSVRSLVSTLIQSQQYGTPITTALKTLSKSSRTQAMLELEEKAAKLAPKMVLPMMLFILPTVAIIAAGPAVLRLMTIFGK</sequence>
<dbReference type="PANTHER" id="PTHR35007:SF2">
    <property type="entry name" value="PILUS ASSEMBLE PROTEIN"/>
    <property type="match status" value="1"/>
</dbReference>
<keyword evidence="2" id="KW-1003">Cell membrane</keyword>
<evidence type="ECO:0000256" key="2">
    <source>
        <dbReference type="ARBA" id="ARBA00022475"/>
    </source>
</evidence>
<dbReference type="OrthoDB" id="9810662at2"/>
<dbReference type="KEGG" id="ppai:E1956_29025"/>
<feature type="transmembrane region" description="Helical" evidence="6">
    <location>
        <begin position="105"/>
        <end position="126"/>
    </location>
</feature>
<keyword evidence="4 6" id="KW-1133">Transmembrane helix</keyword>
<dbReference type="AlphaFoldDB" id="A0A4P7D3G6"/>
<dbReference type="Proteomes" id="UP000295727">
    <property type="component" value="Chromosome 3"/>
</dbReference>
<dbReference type="GO" id="GO:0005886">
    <property type="term" value="C:plasma membrane"/>
    <property type="evidence" value="ECO:0007669"/>
    <property type="project" value="UniProtKB-SubCell"/>
</dbReference>
<evidence type="ECO:0000256" key="5">
    <source>
        <dbReference type="ARBA" id="ARBA00023136"/>
    </source>
</evidence>
<name>A0A4P7D3G6_9BURK</name>
<keyword evidence="5 6" id="KW-0472">Membrane</keyword>
<feature type="domain" description="Type II secretion system protein GspF" evidence="7">
    <location>
        <begin position="178"/>
        <end position="304"/>
    </location>
</feature>
<proteinExistence type="predicted"/>
<evidence type="ECO:0000256" key="4">
    <source>
        <dbReference type="ARBA" id="ARBA00022989"/>
    </source>
</evidence>
<organism evidence="8 9">
    <name type="scientific">Paraburkholderia pallida</name>
    <dbReference type="NCBI Taxonomy" id="2547399"/>
    <lineage>
        <taxon>Bacteria</taxon>
        <taxon>Pseudomonadati</taxon>
        <taxon>Pseudomonadota</taxon>
        <taxon>Betaproteobacteria</taxon>
        <taxon>Burkholderiales</taxon>
        <taxon>Burkholderiaceae</taxon>
        <taxon>Paraburkholderia</taxon>
    </lineage>
</organism>
<dbReference type="PANTHER" id="PTHR35007">
    <property type="entry name" value="INTEGRAL MEMBRANE PROTEIN-RELATED"/>
    <property type="match status" value="1"/>
</dbReference>
<evidence type="ECO:0000259" key="7">
    <source>
        <dbReference type="Pfam" id="PF00482"/>
    </source>
</evidence>
<dbReference type="RefSeq" id="WP_134755708.1">
    <property type="nucleotide sequence ID" value="NZ_CP038150.1"/>
</dbReference>
<dbReference type="InterPro" id="IPR018076">
    <property type="entry name" value="T2SS_GspF_dom"/>
</dbReference>
<feature type="transmembrane region" description="Helical" evidence="6">
    <location>
        <begin position="290"/>
        <end position="311"/>
    </location>
</feature>
<dbReference type="Pfam" id="PF00482">
    <property type="entry name" value="T2SSF"/>
    <property type="match status" value="1"/>
</dbReference>
<gene>
    <name evidence="8" type="ORF">E1956_29025</name>
</gene>
<feature type="transmembrane region" description="Helical" evidence="6">
    <location>
        <begin position="6"/>
        <end position="25"/>
    </location>
</feature>
<protein>
    <submittedName>
        <fullName evidence="8">Type II secretion system F family protein</fullName>
    </submittedName>
</protein>
<evidence type="ECO:0000256" key="3">
    <source>
        <dbReference type="ARBA" id="ARBA00022692"/>
    </source>
</evidence>
<evidence type="ECO:0000313" key="8">
    <source>
        <dbReference type="EMBL" id="QBR01255.1"/>
    </source>
</evidence>
<comment type="subcellular location">
    <subcellularLocation>
        <location evidence="1">Cell membrane</location>
        <topology evidence="1">Multi-pass membrane protein</topology>
    </subcellularLocation>
</comment>
<evidence type="ECO:0000256" key="1">
    <source>
        <dbReference type="ARBA" id="ARBA00004651"/>
    </source>
</evidence>
<evidence type="ECO:0000313" key="9">
    <source>
        <dbReference type="Proteomes" id="UP000295727"/>
    </source>
</evidence>
<feature type="transmembrane region" description="Helical" evidence="6">
    <location>
        <begin position="138"/>
        <end position="159"/>
    </location>
</feature>
<reference evidence="8 9" key="1">
    <citation type="submission" date="2019-03" db="EMBL/GenBank/DDBJ databases">
        <title>Paraburkholderia sp. 7MH5, isolated from subtropical forest soil.</title>
        <authorList>
            <person name="Gao Z.-H."/>
            <person name="Qiu L.-H."/>
        </authorList>
    </citation>
    <scope>NUCLEOTIDE SEQUENCE [LARGE SCALE GENOMIC DNA]</scope>
    <source>
        <strain evidence="8 9">7MH5</strain>
    </source>
</reference>
<accession>A0A4P7D3G6</accession>
<dbReference type="EMBL" id="CP038150">
    <property type="protein sequence ID" value="QBR01255.1"/>
    <property type="molecule type" value="Genomic_DNA"/>
</dbReference>
<evidence type="ECO:0000256" key="6">
    <source>
        <dbReference type="SAM" id="Phobius"/>
    </source>
</evidence>